<dbReference type="RefSeq" id="WP_013654919.1">
    <property type="nucleotide sequence ID" value="NC_015259.1"/>
</dbReference>
<dbReference type="Proteomes" id="UP000008130">
    <property type="component" value="Chromosome"/>
</dbReference>
<dbReference type="OrthoDB" id="8326226at2"/>
<dbReference type="GO" id="GO:0000155">
    <property type="term" value="F:phosphorelay sensor kinase activity"/>
    <property type="evidence" value="ECO:0007669"/>
    <property type="project" value="InterPro"/>
</dbReference>
<organism evidence="2 3">
    <name type="scientific">Polymorphum gilvum (strain LMG 25793 / CGMCC 1.9160 / SL003B-26A1)</name>
    <dbReference type="NCBI Taxonomy" id="991905"/>
    <lineage>
        <taxon>Bacteria</taxon>
        <taxon>Pseudomonadati</taxon>
        <taxon>Pseudomonadota</taxon>
        <taxon>Alphaproteobacteria</taxon>
        <taxon>Rhodobacterales</taxon>
        <taxon>Paracoccaceae</taxon>
        <taxon>Polymorphum</taxon>
    </lineage>
</organism>
<sequence length="155" mass="16000">MTAATVHAGCVVLGTAGVLLRGRSGSGKSALAEALVRAAAVAGNFSAHVADDRVMLSAGAGRLVARPAAPIAGLLEVRGRGIVAVPHEPAALVRLVVDLVPHDQLPRLPEPADLLADVAGIRVPRQMVPERSTARAVDLVRWALRDILSAREAPI</sequence>
<keyword evidence="3" id="KW-1185">Reference proteome</keyword>
<dbReference type="EMBL" id="CP002568">
    <property type="protein sequence ID" value="ADZ72621.1"/>
    <property type="molecule type" value="Genomic_DNA"/>
</dbReference>
<dbReference type="InterPro" id="IPR011104">
    <property type="entry name" value="Hpr_kin/Pase_C"/>
</dbReference>
<proteinExistence type="predicted"/>
<dbReference type="STRING" id="991905.SL003B_4204"/>
<reference evidence="2 3" key="1">
    <citation type="journal article" date="2011" name="J. Bacteriol.">
        <title>Complete genome sequence of Polymorphum gilvum SL003B-26A1T, a crude oil-degrading bacterium from oil-polluted saline soil.</title>
        <authorList>
            <person name="Li S.G."/>
            <person name="Tang Y.Q."/>
            <person name="Nie Y."/>
            <person name="Cai M."/>
            <person name="Wu X.L."/>
        </authorList>
    </citation>
    <scope>NUCLEOTIDE SEQUENCE [LARGE SCALE GENOMIC DNA]</scope>
    <source>
        <strain evidence="3">LMG 25793 / CGMCC 1.9160 / SL003B-26A1</strain>
    </source>
</reference>
<dbReference type="SUPFAM" id="SSF53795">
    <property type="entry name" value="PEP carboxykinase-like"/>
    <property type="match status" value="1"/>
</dbReference>
<dbReference type="Pfam" id="PF07475">
    <property type="entry name" value="Hpr_kinase_C"/>
    <property type="match status" value="1"/>
</dbReference>
<evidence type="ECO:0000259" key="1">
    <source>
        <dbReference type="Pfam" id="PF07475"/>
    </source>
</evidence>
<dbReference type="HOGENOM" id="CLU_052030_2_1_5"/>
<keyword evidence="2" id="KW-0418">Kinase</keyword>
<dbReference type="GO" id="GO:0006109">
    <property type="term" value="P:regulation of carbohydrate metabolic process"/>
    <property type="evidence" value="ECO:0007669"/>
    <property type="project" value="InterPro"/>
</dbReference>
<name>F2IVA3_POLGS</name>
<dbReference type="Gene3D" id="3.40.50.300">
    <property type="entry name" value="P-loop containing nucleotide triphosphate hydrolases"/>
    <property type="match status" value="1"/>
</dbReference>
<gene>
    <name evidence="2" type="ordered locus">SL003B_4204</name>
</gene>
<evidence type="ECO:0000313" key="2">
    <source>
        <dbReference type="EMBL" id="ADZ72621.1"/>
    </source>
</evidence>
<dbReference type="KEGG" id="pgv:SL003B_4204"/>
<dbReference type="AlphaFoldDB" id="F2IVA3"/>
<feature type="domain" description="HPr kinase/phosphorylase C-terminal" evidence="1">
    <location>
        <begin position="4"/>
        <end position="143"/>
    </location>
</feature>
<dbReference type="GO" id="GO:0005524">
    <property type="term" value="F:ATP binding"/>
    <property type="evidence" value="ECO:0007669"/>
    <property type="project" value="InterPro"/>
</dbReference>
<evidence type="ECO:0000313" key="3">
    <source>
        <dbReference type="Proteomes" id="UP000008130"/>
    </source>
</evidence>
<keyword evidence="2" id="KW-0808">Transferase</keyword>
<dbReference type="eggNOG" id="COG1493">
    <property type="taxonomic scope" value="Bacteria"/>
</dbReference>
<dbReference type="CDD" id="cd01918">
    <property type="entry name" value="HprK_C"/>
    <property type="match status" value="1"/>
</dbReference>
<accession>F2IVA3</accession>
<protein>
    <submittedName>
        <fullName evidence="2">Serine kinase of the HPr protein, regulates carbohydrat e metabolism</fullName>
    </submittedName>
</protein>
<dbReference type="InterPro" id="IPR027417">
    <property type="entry name" value="P-loop_NTPase"/>
</dbReference>